<dbReference type="EMBL" id="DSGT01000013">
    <property type="protein sequence ID" value="HEW53481.1"/>
    <property type="molecule type" value="Genomic_DNA"/>
</dbReference>
<dbReference type="GO" id="GO:0003723">
    <property type="term" value="F:RNA binding"/>
    <property type="evidence" value="ECO:0007669"/>
    <property type="project" value="UniProtKB-KW"/>
</dbReference>
<dbReference type="AlphaFoldDB" id="A0A7C2Z9E8"/>
<dbReference type="GO" id="GO:0003746">
    <property type="term" value="F:translation elongation factor activity"/>
    <property type="evidence" value="ECO:0007669"/>
    <property type="project" value="UniProtKB-KW"/>
</dbReference>
<name>A0A7C2Z9E8_9CREN</name>
<keyword evidence="1" id="KW-0251">Elongation factor</keyword>
<evidence type="ECO:0000313" key="1">
    <source>
        <dbReference type="EMBL" id="HEW53481.1"/>
    </source>
</evidence>
<gene>
    <name evidence="1" type="ORF">ENO77_04935</name>
</gene>
<reference evidence="1" key="1">
    <citation type="journal article" date="2020" name="mSystems">
        <title>Genome- and Community-Level Interaction Insights into Carbon Utilization and Element Cycling Functions of Hydrothermarchaeota in Hydrothermal Sediment.</title>
        <authorList>
            <person name="Zhou Z."/>
            <person name="Liu Y."/>
            <person name="Xu W."/>
            <person name="Pan J."/>
            <person name="Luo Z.H."/>
            <person name="Li M."/>
        </authorList>
    </citation>
    <scope>NUCLEOTIDE SEQUENCE [LARGE SCALE GENOMIC DNA]</scope>
    <source>
        <strain evidence="1">SpSt-16</strain>
    </source>
</reference>
<keyword evidence="1" id="KW-0648">Protein biosynthesis</keyword>
<comment type="caution">
    <text evidence="1">The sequence shown here is derived from an EMBL/GenBank/DDBJ whole genome shotgun (WGS) entry which is preliminary data.</text>
</comment>
<protein>
    <submittedName>
        <fullName evidence="1">Transcription elongation factor NusA</fullName>
    </submittedName>
</protein>
<proteinExistence type="predicted"/>
<accession>A0A7C2Z9E8</accession>
<organism evidence="1">
    <name type="scientific">Ignisphaera aggregans</name>
    <dbReference type="NCBI Taxonomy" id="334771"/>
    <lineage>
        <taxon>Archaea</taxon>
        <taxon>Thermoproteota</taxon>
        <taxon>Thermoprotei</taxon>
        <taxon>Desulfurococcales</taxon>
        <taxon>Desulfurococcaceae</taxon>
        <taxon>Ignisphaera</taxon>
    </lineage>
</organism>
<sequence length="170" mass="19578">MKIPLDVICVRSGVLCPRCRRIIESNEHSELEVDIMRYLLELENDNNFRFLKNAGYVKSYKVDSTIIVIIDIHEHVSRQSLIRLGRALEERLGLKVRIVQKSPDPKAFISQLISPARIQGIDSVWTPDGSVQHIVRIPRSDARLLPLRVDVLESLLSSIYNEVYRVKISY</sequence>
<dbReference type="GO" id="GO:0006353">
    <property type="term" value="P:DNA-templated transcription termination"/>
    <property type="evidence" value="ECO:0007669"/>
    <property type="project" value="UniProtKB-KW"/>
</dbReference>